<keyword evidence="2" id="KW-1185">Reference proteome</keyword>
<evidence type="ECO:0008006" key="3">
    <source>
        <dbReference type="Google" id="ProtNLM"/>
    </source>
</evidence>
<protein>
    <recommendedName>
        <fullName evidence="3">YheC/YheD family protein</fullName>
    </recommendedName>
</protein>
<evidence type="ECO:0000313" key="1">
    <source>
        <dbReference type="EMBL" id="MZQ85388.1"/>
    </source>
</evidence>
<dbReference type="Proteomes" id="UP000481087">
    <property type="component" value="Unassembled WGS sequence"/>
</dbReference>
<dbReference type="InterPro" id="IPR026838">
    <property type="entry name" value="YheC/D"/>
</dbReference>
<dbReference type="Pfam" id="PF14398">
    <property type="entry name" value="ATPgrasp_YheCD"/>
    <property type="match status" value="1"/>
</dbReference>
<dbReference type="EMBL" id="WTUZ01000022">
    <property type="protein sequence ID" value="MZQ85388.1"/>
    <property type="molecule type" value="Genomic_DNA"/>
</dbReference>
<evidence type="ECO:0000313" key="2">
    <source>
        <dbReference type="Proteomes" id="UP000481087"/>
    </source>
</evidence>
<comment type="caution">
    <text evidence="1">The sequence shown here is derived from an EMBL/GenBank/DDBJ whole genome shotgun (WGS) entry which is preliminary data.</text>
</comment>
<proteinExistence type="predicted"/>
<gene>
    <name evidence="1" type="ORF">GQF01_25035</name>
</gene>
<dbReference type="AlphaFoldDB" id="A0A6L8V4P5"/>
<reference evidence="1 2" key="1">
    <citation type="submission" date="2019-12" db="EMBL/GenBank/DDBJ databases">
        <title>Paenibacillus sp. nov. sp. isolated from soil.</title>
        <authorList>
            <person name="Kim J."/>
            <person name="Jeong S.E."/>
            <person name="Jung H.S."/>
            <person name="Jeon C.O."/>
        </authorList>
    </citation>
    <scope>NUCLEOTIDE SEQUENCE [LARGE SCALE GENOMIC DNA]</scope>
    <source>
        <strain evidence="1 2">5J-6</strain>
    </source>
</reference>
<name>A0A6L8V4P5_9BACL</name>
<organism evidence="1 2">
    <name type="scientific">Paenibacillus silvestris</name>
    <dbReference type="NCBI Taxonomy" id="2606219"/>
    <lineage>
        <taxon>Bacteria</taxon>
        <taxon>Bacillati</taxon>
        <taxon>Bacillota</taxon>
        <taxon>Bacilli</taxon>
        <taxon>Bacillales</taxon>
        <taxon>Paenibacillaceae</taxon>
        <taxon>Paenibacillus</taxon>
    </lineage>
</organism>
<dbReference type="SUPFAM" id="SSF56059">
    <property type="entry name" value="Glutathione synthetase ATP-binding domain-like"/>
    <property type="match status" value="1"/>
</dbReference>
<sequence length="355" mass="40635">MSHTVGILLDRKTFMGISKGKTGNERLSLYNRAGKQHNLMPFYTSLHQIGSSSAQGYVYAKNRYKLIRRSIPKVTHNRTITLSPILKRKLKQLSKSSFVFNRQNRYDKYDIYKLLHQNTHLREYLPVSLKYSEKELKSAMAAYQSLFIKPTNDSIGNGIMKLNKHVSGKWLLFWKKGKPTLLSAKRAISIIQRVVGKRTYMIQEAIALATYKGRPYDLRVSVQRGITGRWQVTGVVGKVAGAGRHVTNVAKGGKVRRTEVLFKNNRFDFETIMNNIRSASISIMNDLSEKLPHLADVGLDIGIDHRGHIKLIEVNGRDQRYSFKKAKMSATFYRTYETPLQYAKYLLQQAKTSKS</sequence>
<dbReference type="RefSeq" id="WP_161409577.1">
    <property type="nucleotide sequence ID" value="NZ_WTUZ01000022.1"/>
</dbReference>
<accession>A0A6L8V4P5</accession>
<dbReference type="Gene3D" id="3.30.470.20">
    <property type="entry name" value="ATP-grasp fold, B domain"/>
    <property type="match status" value="1"/>
</dbReference>